<feature type="region of interest" description="Disordered" evidence="1">
    <location>
        <begin position="1"/>
        <end position="70"/>
    </location>
</feature>
<accession>Q7UME2</accession>
<protein>
    <submittedName>
        <fullName evidence="2">Uncharacterized protein</fullName>
    </submittedName>
</protein>
<dbReference type="AlphaFoldDB" id="Q7UME2"/>
<gene>
    <name evidence="2" type="ordered locus">RB8884</name>
</gene>
<organism evidence="2 3">
    <name type="scientific">Rhodopirellula baltica (strain DSM 10527 / NCIMB 13988 / SH1)</name>
    <dbReference type="NCBI Taxonomy" id="243090"/>
    <lineage>
        <taxon>Bacteria</taxon>
        <taxon>Pseudomonadati</taxon>
        <taxon>Planctomycetota</taxon>
        <taxon>Planctomycetia</taxon>
        <taxon>Pirellulales</taxon>
        <taxon>Pirellulaceae</taxon>
        <taxon>Rhodopirellula</taxon>
    </lineage>
</organism>
<evidence type="ECO:0000256" key="1">
    <source>
        <dbReference type="SAM" id="MobiDB-lite"/>
    </source>
</evidence>
<dbReference type="HOGENOM" id="CLU_2755180_0_0_0"/>
<evidence type="ECO:0000313" key="3">
    <source>
        <dbReference type="Proteomes" id="UP000001025"/>
    </source>
</evidence>
<dbReference type="KEGG" id="rba:RB8884"/>
<dbReference type="InParanoid" id="Q7UME2"/>
<feature type="compositionally biased region" description="Pro residues" evidence="1">
    <location>
        <begin position="1"/>
        <end position="12"/>
    </location>
</feature>
<dbReference type="EMBL" id="BX294148">
    <property type="protein sequence ID" value="CAD75975.1"/>
    <property type="molecule type" value="Genomic_DNA"/>
</dbReference>
<evidence type="ECO:0000313" key="2">
    <source>
        <dbReference type="EMBL" id="CAD75975.1"/>
    </source>
</evidence>
<dbReference type="EnsemblBacteria" id="CAD75975">
    <property type="protein sequence ID" value="CAD75975"/>
    <property type="gene ID" value="RB8884"/>
</dbReference>
<name>Q7UME2_RHOBA</name>
<dbReference type="STRING" id="243090.RB8884"/>
<dbReference type="Proteomes" id="UP000001025">
    <property type="component" value="Chromosome"/>
</dbReference>
<proteinExistence type="predicted"/>
<keyword evidence="3" id="KW-1185">Reference proteome</keyword>
<sequence length="70" mass="8000">MKRPQNTPPWGPPKLKRRENPTPPPKWSPEKHCRPQRRKNTTQLIAPAGETSRDQPFESGHLTSPPRLGT</sequence>
<reference evidence="2 3" key="1">
    <citation type="journal article" date="2003" name="Proc. Natl. Acad. Sci. U.S.A.">
        <title>Complete genome sequence of the marine planctomycete Pirellula sp. strain 1.</title>
        <authorList>
            <person name="Gloeckner F.O."/>
            <person name="Kube M."/>
            <person name="Bauer M."/>
            <person name="Teeling H."/>
            <person name="Lombardot T."/>
            <person name="Ludwig W."/>
            <person name="Gade D."/>
            <person name="Beck A."/>
            <person name="Borzym K."/>
            <person name="Heitmann K."/>
            <person name="Rabus R."/>
            <person name="Schlesner H."/>
            <person name="Amann R."/>
            <person name="Reinhardt R."/>
        </authorList>
    </citation>
    <scope>NUCLEOTIDE SEQUENCE [LARGE SCALE GENOMIC DNA]</scope>
    <source>
        <strain evidence="3">DSM 10527 / NCIMB 13988 / SH1</strain>
    </source>
</reference>